<name>A0ABR1Z4E2_9PEZI</name>
<evidence type="ECO:0000313" key="4">
    <source>
        <dbReference type="Proteomes" id="UP001492380"/>
    </source>
</evidence>
<comment type="caution">
    <text evidence="3">The sequence shown here is derived from an EMBL/GenBank/DDBJ whole genome shotgun (WGS) entry which is preliminary data.</text>
</comment>
<keyword evidence="4" id="KW-1185">Reference proteome</keyword>
<keyword evidence="2" id="KW-0812">Transmembrane</keyword>
<feature type="transmembrane region" description="Helical" evidence="2">
    <location>
        <begin position="12"/>
        <end position="35"/>
    </location>
</feature>
<organism evidence="3 4">
    <name type="scientific">Phyllosticta capitalensis</name>
    <dbReference type="NCBI Taxonomy" id="121624"/>
    <lineage>
        <taxon>Eukaryota</taxon>
        <taxon>Fungi</taxon>
        <taxon>Dikarya</taxon>
        <taxon>Ascomycota</taxon>
        <taxon>Pezizomycotina</taxon>
        <taxon>Dothideomycetes</taxon>
        <taxon>Dothideomycetes incertae sedis</taxon>
        <taxon>Botryosphaeriales</taxon>
        <taxon>Phyllostictaceae</taxon>
        <taxon>Phyllosticta</taxon>
    </lineage>
</organism>
<dbReference type="EMBL" id="JBBWRZ010000001">
    <property type="protein sequence ID" value="KAK8247249.1"/>
    <property type="molecule type" value="Genomic_DNA"/>
</dbReference>
<accession>A0ABR1Z4E2</accession>
<feature type="region of interest" description="Disordered" evidence="1">
    <location>
        <begin position="233"/>
        <end position="265"/>
    </location>
</feature>
<keyword evidence="2" id="KW-1133">Transmembrane helix</keyword>
<protein>
    <recommendedName>
        <fullName evidence="5">MARVEL domain-containing protein</fullName>
    </recommendedName>
</protein>
<dbReference type="Proteomes" id="UP001492380">
    <property type="component" value="Unassembled WGS sequence"/>
</dbReference>
<proteinExistence type="predicted"/>
<reference evidence="3 4" key="1">
    <citation type="submission" date="2024-04" db="EMBL/GenBank/DDBJ databases">
        <title>Phyllosticta paracitricarpa is synonymous to the EU quarantine fungus P. citricarpa based on phylogenomic analyses.</title>
        <authorList>
            <consortium name="Lawrence Berkeley National Laboratory"/>
            <person name="Van Ingen-Buijs V.A."/>
            <person name="Van Westerhoven A.C."/>
            <person name="Haridas S."/>
            <person name="Skiadas P."/>
            <person name="Martin F."/>
            <person name="Groenewald J.Z."/>
            <person name="Crous P.W."/>
            <person name="Seidl M.F."/>
        </authorList>
    </citation>
    <scope>NUCLEOTIDE SEQUENCE [LARGE SCALE GENOMIC DNA]</scope>
    <source>
        <strain evidence="3 4">CBS 123374</strain>
    </source>
</reference>
<feature type="transmembrane region" description="Helical" evidence="2">
    <location>
        <begin position="72"/>
        <end position="96"/>
    </location>
</feature>
<keyword evidence="2" id="KW-0472">Membrane</keyword>
<sequence>MGFFGRLLGTIPYFLCFACAAIILGFYSYFLAVLSDRNSVIPSWEKVVEGISGVAVVYTIVAIVLTPCLGGVRLLAFIGMVLDIAFAAAFVAVAILTRHGLSSCDGTNINTPIGTGDSNAGNGFGADGFGTGNGEQATYKTTFGTACRFNKACCAVAIIAVFLFLLAALCQFFFARVQQKEKRYGPSPANNYTSGSGRNPLAFFRRNRAKTVDNGDSTLGDFGAGMPASNVSGAEAVGTRPSGETAYTGSTVGPNNGGTTKYEPYRPSAPAQPITTGPYYTTQATPPPMSNPYGYDKTAAHNNF</sequence>
<feature type="region of interest" description="Disordered" evidence="1">
    <location>
        <begin position="284"/>
        <end position="304"/>
    </location>
</feature>
<gene>
    <name evidence="3" type="ORF">HDK90DRAFT_506926</name>
</gene>
<evidence type="ECO:0000256" key="2">
    <source>
        <dbReference type="SAM" id="Phobius"/>
    </source>
</evidence>
<feature type="transmembrane region" description="Helical" evidence="2">
    <location>
        <begin position="47"/>
        <end position="66"/>
    </location>
</feature>
<feature type="transmembrane region" description="Helical" evidence="2">
    <location>
        <begin position="152"/>
        <end position="174"/>
    </location>
</feature>
<evidence type="ECO:0008006" key="5">
    <source>
        <dbReference type="Google" id="ProtNLM"/>
    </source>
</evidence>
<evidence type="ECO:0000256" key="1">
    <source>
        <dbReference type="SAM" id="MobiDB-lite"/>
    </source>
</evidence>
<feature type="compositionally biased region" description="Polar residues" evidence="1">
    <location>
        <begin position="245"/>
        <end position="259"/>
    </location>
</feature>
<evidence type="ECO:0000313" key="3">
    <source>
        <dbReference type="EMBL" id="KAK8247249.1"/>
    </source>
</evidence>